<dbReference type="Pfam" id="PF00005">
    <property type="entry name" value="ABC_tran"/>
    <property type="match status" value="2"/>
</dbReference>
<evidence type="ECO:0000259" key="6">
    <source>
        <dbReference type="PROSITE" id="PS50893"/>
    </source>
</evidence>
<dbReference type="PANTHER" id="PTHR19211:SF14">
    <property type="entry name" value="ATP-BINDING CASSETTE SUB-FAMILY F MEMBER 1"/>
    <property type="match status" value="1"/>
</dbReference>
<evidence type="ECO:0000256" key="5">
    <source>
        <dbReference type="SAM" id="MobiDB-lite"/>
    </source>
</evidence>
<evidence type="ECO:0000256" key="1">
    <source>
        <dbReference type="ARBA" id="ARBA00022737"/>
    </source>
</evidence>
<dbReference type="Gene3D" id="3.40.50.300">
    <property type="entry name" value="P-loop containing nucleotide triphosphate hydrolases"/>
    <property type="match status" value="2"/>
</dbReference>
<protein>
    <submittedName>
        <fullName evidence="7">ABC transporter ATP-binding protein YheS</fullName>
    </submittedName>
</protein>
<feature type="coiled-coil region" evidence="4">
    <location>
        <begin position="547"/>
        <end position="609"/>
    </location>
</feature>
<evidence type="ECO:0000256" key="2">
    <source>
        <dbReference type="ARBA" id="ARBA00022741"/>
    </source>
</evidence>
<feature type="domain" description="ABC transporter" evidence="6">
    <location>
        <begin position="2"/>
        <end position="242"/>
    </location>
</feature>
<feature type="compositionally biased region" description="Basic and acidic residues" evidence="5">
    <location>
        <begin position="530"/>
        <end position="544"/>
    </location>
</feature>
<dbReference type="PROSITE" id="PS00211">
    <property type="entry name" value="ABC_TRANSPORTER_1"/>
    <property type="match status" value="2"/>
</dbReference>
<evidence type="ECO:0000313" key="8">
    <source>
        <dbReference type="Proteomes" id="UP001497493"/>
    </source>
</evidence>
<dbReference type="GO" id="GO:0005524">
    <property type="term" value="F:ATP binding"/>
    <property type="evidence" value="ECO:0007669"/>
    <property type="project" value="UniProtKB-KW"/>
</dbReference>
<dbReference type="InterPro" id="IPR003439">
    <property type="entry name" value="ABC_transporter-like_ATP-bd"/>
</dbReference>
<dbReference type="InterPro" id="IPR003593">
    <property type="entry name" value="AAA+_ATPase"/>
</dbReference>
<evidence type="ECO:0000256" key="4">
    <source>
        <dbReference type="SAM" id="Coils"/>
    </source>
</evidence>
<keyword evidence="2" id="KW-0547">Nucleotide-binding</keyword>
<keyword evidence="4" id="KW-0175">Coiled coil</keyword>
<dbReference type="InterPro" id="IPR017871">
    <property type="entry name" value="ABC_transporter-like_CS"/>
</dbReference>
<name>A0ABM9NHK8_9GAMM</name>
<dbReference type="RefSeq" id="WP_348759599.1">
    <property type="nucleotide sequence ID" value="NZ_OZ026884.1"/>
</dbReference>
<dbReference type="PROSITE" id="PS50893">
    <property type="entry name" value="ABC_TRANSPORTER_2"/>
    <property type="match status" value="2"/>
</dbReference>
<evidence type="ECO:0000313" key="7">
    <source>
        <dbReference type="EMBL" id="CAL1240088.1"/>
    </source>
</evidence>
<feature type="region of interest" description="Disordered" evidence="5">
    <location>
        <begin position="522"/>
        <end position="544"/>
    </location>
</feature>
<dbReference type="InterPro" id="IPR027417">
    <property type="entry name" value="P-loop_NTPase"/>
</dbReference>
<proteinExistence type="predicted"/>
<organism evidence="7 8">
    <name type="scientific">Candidatus Methylocalor cossyra</name>
    <dbReference type="NCBI Taxonomy" id="3108543"/>
    <lineage>
        <taxon>Bacteria</taxon>
        <taxon>Pseudomonadati</taxon>
        <taxon>Pseudomonadota</taxon>
        <taxon>Gammaproteobacteria</taxon>
        <taxon>Methylococcales</taxon>
        <taxon>Methylococcaceae</taxon>
        <taxon>Candidatus Methylocalor</taxon>
    </lineage>
</organism>
<dbReference type="PANTHER" id="PTHR19211">
    <property type="entry name" value="ATP-BINDING TRANSPORT PROTEIN-RELATED"/>
    <property type="match status" value="1"/>
</dbReference>
<feature type="domain" description="ABC transporter" evidence="6">
    <location>
        <begin position="309"/>
        <end position="523"/>
    </location>
</feature>
<evidence type="ECO:0000256" key="3">
    <source>
        <dbReference type="ARBA" id="ARBA00022840"/>
    </source>
</evidence>
<dbReference type="CDD" id="cd03221">
    <property type="entry name" value="ABCF_EF-3"/>
    <property type="match status" value="2"/>
</dbReference>
<accession>A0ABM9NHK8</accession>
<dbReference type="Pfam" id="PF12848">
    <property type="entry name" value="ABC_tran_Xtn"/>
    <property type="match status" value="1"/>
</dbReference>
<keyword evidence="3 7" id="KW-0067">ATP-binding</keyword>
<dbReference type="EMBL" id="OZ026884">
    <property type="protein sequence ID" value="CAL1240088.1"/>
    <property type="molecule type" value="Genomic_DNA"/>
</dbReference>
<gene>
    <name evidence="7" type="primary">yheS</name>
    <name evidence="7" type="ORF">MECH1_V1_1312</name>
</gene>
<dbReference type="InterPro" id="IPR050611">
    <property type="entry name" value="ABCF"/>
</dbReference>
<sequence length="625" mass="68868">MINFRSVSLRRGARLLFQNASLTIPAGARVGVTGANGSGKSSLFQLLLGELGAEAGELTMPPGLTIAHVAQETPASDRSALDYVLDGDRELRLIQARLEQAHGAELAHWQARLEAVDGYRAPARAARLLRGLSFAPGAERRPVAELSGGWRMRLNIAQALMCRSDLLLLDEPTNHLDLDAVIWLQDWLADYPGTLLLVSHDRDFLDRLVDHVLHIENQAVTFSPGNYSAFERRRAEALVQQQAARRQQQRQIARIRAFVDRFRAQATKARQVQSRLKTLERMELIAQAQADSPFEFCFPAPAQLPSPLVCLEGAAAGYGGVPVLTGLSLQVRPGDRVGLLGPNGAGKSTLVKLLAGELPPSAGVRSPAQGLRIGYFAQHQLEQLRPEESALRHGQRFAPQATERDLRSFLGGFGFRGERALEPIGPFSGGEKSRLALALLVLTQPQLLLLDEPTNHLDLPARDALSLALQDYPGAVVVVSHDRHLLRAVADQFWLVADGRVEAFPGDLEDYRDWLNRRRAGEASAPPRTVESRKDRRRAEADRRRQLRPLQLALQRAEAALEQLSGERQRLDLRLADPALYRPEAKAEREALARERAALEQALAEAEAAWWAASEAIERTSSEAP</sequence>
<reference evidence="7 8" key="1">
    <citation type="submission" date="2024-04" db="EMBL/GenBank/DDBJ databases">
        <authorList>
            <person name="Cremers G."/>
        </authorList>
    </citation>
    <scope>NUCLEOTIDE SEQUENCE [LARGE SCALE GENOMIC DNA]</scope>
    <source>
        <strain evidence="7">MeCH1-AG</strain>
    </source>
</reference>
<keyword evidence="1" id="KW-0677">Repeat</keyword>
<dbReference type="InterPro" id="IPR032781">
    <property type="entry name" value="ABC_tran_Xtn"/>
</dbReference>
<dbReference type="SUPFAM" id="SSF52540">
    <property type="entry name" value="P-loop containing nucleoside triphosphate hydrolases"/>
    <property type="match status" value="2"/>
</dbReference>
<dbReference type="SMART" id="SM00382">
    <property type="entry name" value="AAA"/>
    <property type="match status" value="2"/>
</dbReference>
<keyword evidence="8" id="KW-1185">Reference proteome</keyword>
<dbReference type="Proteomes" id="UP001497493">
    <property type="component" value="Chromosome"/>
</dbReference>